<evidence type="ECO:0000256" key="6">
    <source>
        <dbReference type="ARBA" id="ARBA00023004"/>
    </source>
</evidence>
<evidence type="ECO:0000256" key="5">
    <source>
        <dbReference type="ARBA" id="ARBA00023002"/>
    </source>
</evidence>
<dbReference type="PANTHER" id="PTHR46696:SF1">
    <property type="entry name" value="CYTOCHROME P450 YJIB-RELATED"/>
    <property type="match status" value="1"/>
</dbReference>
<dbReference type="GO" id="GO:0020037">
    <property type="term" value="F:heme binding"/>
    <property type="evidence" value="ECO:0007669"/>
    <property type="project" value="InterPro"/>
</dbReference>
<name>A0A972VYT6_9GAMM</name>
<dbReference type="GO" id="GO:0004497">
    <property type="term" value="F:monooxygenase activity"/>
    <property type="evidence" value="ECO:0007669"/>
    <property type="project" value="UniProtKB-KW"/>
</dbReference>
<organism evidence="9 10">
    <name type="scientific">SAR86 cluster bacterium</name>
    <dbReference type="NCBI Taxonomy" id="2030880"/>
    <lineage>
        <taxon>Bacteria</taxon>
        <taxon>Pseudomonadati</taxon>
        <taxon>Pseudomonadota</taxon>
        <taxon>Gammaproteobacteria</taxon>
        <taxon>SAR86 cluster</taxon>
    </lineage>
</organism>
<keyword evidence="7 8" id="KW-0503">Monooxygenase</keyword>
<dbReference type="FunFam" id="1.10.630.10:FF:000018">
    <property type="entry name" value="Cytochrome P450 monooxygenase"/>
    <property type="match status" value="1"/>
</dbReference>
<comment type="cofactor">
    <cofactor evidence="1">
        <name>heme</name>
        <dbReference type="ChEBI" id="CHEBI:30413"/>
    </cofactor>
</comment>
<dbReference type="PANTHER" id="PTHR46696">
    <property type="entry name" value="P450, PUTATIVE (EUROFUNG)-RELATED"/>
    <property type="match status" value="1"/>
</dbReference>
<keyword evidence="3 8" id="KW-0349">Heme</keyword>
<dbReference type="SUPFAM" id="SSF48264">
    <property type="entry name" value="Cytochrome P450"/>
    <property type="match status" value="1"/>
</dbReference>
<dbReference type="InterPro" id="IPR002397">
    <property type="entry name" value="Cyt_P450_B"/>
</dbReference>
<proteinExistence type="inferred from homology"/>
<dbReference type="GO" id="GO:0016705">
    <property type="term" value="F:oxidoreductase activity, acting on paired donors, with incorporation or reduction of molecular oxygen"/>
    <property type="evidence" value="ECO:0007669"/>
    <property type="project" value="InterPro"/>
</dbReference>
<dbReference type="PROSITE" id="PS00086">
    <property type="entry name" value="CYTOCHROME_P450"/>
    <property type="match status" value="1"/>
</dbReference>
<dbReference type="InterPro" id="IPR017972">
    <property type="entry name" value="Cyt_P450_CS"/>
</dbReference>
<sequence>MSEKSQHPQTASISNREAQARWAIDVNVDPMSIPLEQLDPCHPALFEADKFKPYFDRLRAEDPVHLTTESMFGPYWSVTRFDDILYVDSHHEIFSSDIDQGGIRMGGRPRQAGEPDPMFHLPMFIMADPPVHDEQRKVVAPMFTSRALADLQDLIRERAIKILDGLPRDEDFNWVKHVSVELTGQMLATLFDIPQEDRHKLIHWSDTIENIGNPDVYETPEQAFAELWKCFEYFDAVWKERAARTTPGTDLISVLAQGESTKNMAPNEFLGNMLLLIVGGNDTTRNSISGGLLAMSQYPAEYDKLLSDPSLIPKMVPEIIRWQSPVAHMCRTALIDTELGGKQIKAGDKVVMWYISGNRDERQIDRPDEFIIDRINPRHHLSFGFGIHRCLGNRLGEMQLTVLWEEIVKRLPKIEVVADPVYLRSSFIHGIRELMVRIPS</sequence>
<keyword evidence="6 8" id="KW-0408">Iron</keyword>
<evidence type="ECO:0000313" key="10">
    <source>
        <dbReference type="Proteomes" id="UP000754644"/>
    </source>
</evidence>
<evidence type="ECO:0000256" key="4">
    <source>
        <dbReference type="ARBA" id="ARBA00022723"/>
    </source>
</evidence>
<reference evidence="9" key="1">
    <citation type="submission" date="2020-05" db="EMBL/GenBank/DDBJ databases">
        <title>Sulfur intermediates as new biogeochemical hubs in an aquatic model microbial ecosystem.</title>
        <authorList>
            <person name="Vigneron A."/>
        </authorList>
    </citation>
    <scope>NUCLEOTIDE SEQUENCE</scope>
    <source>
        <strain evidence="9">Bin.250</strain>
    </source>
</reference>
<gene>
    <name evidence="9" type="ORF">HQ497_12420</name>
</gene>
<evidence type="ECO:0000313" key="9">
    <source>
        <dbReference type="EMBL" id="NQV66158.1"/>
    </source>
</evidence>
<keyword evidence="4 8" id="KW-0479">Metal-binding</keyword>
<evidence type="ECO:0000256" key="3">
    <source>
        <dbReference type="ARBA" id="ARBA00022617"/>
    </source>
</evidence>
<dbReference type="PRINTS" id="PR00359">
    <property type="entry name" value="BP450"/>
</dbReference>
<dbReference type="InterPro" id="IPR036396">
    <property type="entry name" value="Cyt_P450_sf"/>
</dbReference>
<accession>A0A972VYT6</accession>
<dbReference type="GO" id="GO:0005506">
    <property type="term" value="F:iron ion binding"/>
    <property type="evidence" value="ECO:0007669"/>
    <property type="project" value="InterPro"/>
</dbReference>
<evidence type="ECO:0000256" key="1">
    <source>
        <dbReference type="ARBA" id="ARBA00001971"/>
    </source>
</evidence>
<evidence type="ECO:0000256" key="7">
    <source>
        <dbReference type="ARBA" id="ARBA00023033"/>
    </source>
</evidence>
<protein>
    <submittedName>
        <fullName evidence="9">Cytochrome P450</fullName>
    </submittedName>
</protein>
<evidence type="ECO:0000256" key="2">
    <source>
        <dbReference type="ARBA" id="ARBA00010617"/>
    </source>
</evidence>
<dbReference type="Gene3D" id="1.10.630.10">
    <property type="entry name" value="Cytochrome P450"/>
    <property type="match status" value="1"/>
</dbReference>
<dbReference type="EMBL" id="JABMOJ010000468">
    <property type="protein sequence ID" value="NQV66158.1"/>
    <property type="molecule type" value="Genomic_DNA"/>
</dbReference>
<dbReference type="Pfam" id="PF00067">
    <property type="entry name" value="p450"/>
    <property type="match status" value="1"/>
</dbReference>
<dbReference type="CDD" id="cd11033">
    <property type="entry name" value="CYP142-like"/>
    <property type="match status" value="1"/>
</dbReference>
<keyword evidence="5 8" id="KW-0560">Oxidoreductase</keyword>
<evidence type="ECO:0000256" key="8">
    <source>
        <dbReference type="RuleBase" id="RU000461"/>
    </source>
</evidence>
<dbReference type="Proteomes" id="UP000754644">
    <property type="component" value="Unassembled WGS sequence"/>
</dbReference>
<comment type="similarity">
    <text evidence="2 8">Belongs to the cytochrome P450 family.</text>
</comment>
<dbReference type="AlphaFoldDB" id="A0A972VYT6"/>
<comment type="caution">
    <text evidence="9">The sequence shown here is derived from an EMBL/GenBank/DDBJ whole genome shotgun (WGS) entry which is preliminary data.</text>
</comment>
<dbReference type="InterPro" id="IPR001128">
    <property type="entry name" value="Cyt_P450"/>
</dbReference>